<dbReference type="Gene3D" id="3.30.70.270">
    <property type="match status" value="1"/>
</dbReference>
<dbReference type="SMART" id="SM00052">
    <property type="entry name" value="EAL"/>
    <property type="match status" value="1"/>
</dbReference>
<feature type="compositionally biased region" description="Low complexity" evidence="1">
    <location>
        <begin position="760"/>
        <end position="776"/>
    </location>
</feature>
<evidence type="ECO:0000256" key="1">
    <source>
        <dbReference type="SAM" id="MobiDB-lite"/>
    </source>
</evidence>
<feature type="signal peptide" evidence="3">
    <location>
        <begin position="1"/>
        <end position="25"/>
    </location>
</feature>
<evidence type="ECO:0000256" key="3">
    <source>
        <dbReference type="SAM" id="SignalP"/>
    </source>
</evidence>
<dbReference type="CDD" id="cd01948">
    <property type="entry name" value="EAL"/>
    <property type="match status" value="1"/>
</dbReference>
<dbReference type="InterPro" id="IPR035919">
    <property type="entry name" value="EAL_sf"/>
</dbReference>
<dbReference type="CDD" id="cd01949">
    <property type="entry name" value="GGDEF"/>
    <property type="match status" value="1"/>
</dbReference>
<proteinExistence type="predicted"/>
<dbReference type="InterPro" id="IPR050706">
    <property type="entry name" value="Cyclic-di-GMP_PDE-like"/>
</dbReference>
<name>A0ABU1G285_9GAMM</name>
<dbReference type="EMBL" id="JARWAK010000007">
    <property type="protein sequence ID" value="MDR5867047.1"/>
    <property type="molecule type" value="Genomic_DNA"/>
</dbReference>
<dbReference type="InterPro" id="IPR001633">
    <property type="entry name" value="EAL_dom"/>
</dbReference>
<comment type="caution">
    <text evidence="6">The sequence shown here is derived from an EMBL/GenBank/DDBJ whole genome shotgun (WGS) entry which is preliminary data.</text>
</comment>
<sequence length="784" mass="83688">MSRSAKGWVGGLALLAVCLAAPLRADDEVLVVAPGEPGQRLDRRLIAELGDRLEARRGPGAMRVVYLGRGGSAALDAALAGGAPAGLLLLHDPAVAAYRQWLASDRGPGAERLAAYGAFLPGHRRWLRGQGAGHLDLLPVLLRHLGWVRHATGAARLEGWLMPGSPLLALQAVRREGEGRLEAVYPLDRLPPPAAAGTERVVLALPDAMARRRAAPLLAADGGVWCLQPEWRADGCLGGVQPSPSGSAEALLQRLASGGEATAPAAPRLAYAARHRVRPGVRDEVRYLEVPPEAMRRLGRGERLLFGALGLAVLAALALGVALAVERRRRRRRLRFGLDELTGLPGRPRLEARLRRHLEEGHAFQVCWIGFDRLDGVRAALGQAGIDEALRRIAKRLRRTARGEGYIARLEGEVFAVMSFLPVDADGRCPAGMAFARRLQDSLSAPFQVGREDRLLLPRIGVARCADDTTPFLVLEEAQAAARQVLRGGGRQPRVLAPAAVAPEERCLALVELLRRLPEERLVAQLAIDVEPRVLLADRRGCGGEIRPAWASLGWGRVEAAELVRVAELAGRRACLDRGLCERVLDVLARQADEAAPGPRSARRIWTVPVGLAQSIDAAFVEALSEACESRGLDPSRLELAVDSAELPREAALAPALRRCREAGFGIALTGLARSGASLAAIFRLPLTRLLLEPEIMARVPRDQSALLMLRSLRDTAKLAGRHLTVAGVATTEQLVALRGLGVVAAQGRLLGQAHPLEALGEGEAGPAPPGRAVEAQPSADGES</sequence>
<feature type="domain" description="EAL" evidence="4">
    <location>
        <begin position="507"/>
        <end position="768"/>
    </location>
</feature>
<dbReference type="InterPro" id="IPR000160">
    <property type="entry name" value="GGDEF_dom"/>
</dbReference>
<evidence type="ECO:0000313" key="6">
    <source>
        <dbReference type="EMBL" id="MDR5867047.1"/>
    </source>
</evidence>
<keyword evidence="2" id="KW-0812">Transmembrane</keyword>
<feature type="transmembrane region" description="Helical" evidence="2">
    <location>
        <begin position="304"/>
        <end position="325"/>
    </location>
</feature>
<dbReference type="Pfam" id="PF00990">
    <property type="entry name" value="GGDEF"/>
    <property type="match status" value="1"/>
</dbReference>
<feature type="chain" id="PRO_5046117323" evidence="3">
    <location>
        <begin position="26"/>
        <end position="784"/>
    </location>
</feature>
<dbReference type="Gene3D" id="3.20.20.450">
    <property type="entry name" value="EAL domain"/>
    <property type="match status" value="1"/>
</dbReference>
<feature type="region of interest" description="Disordered" evidence="1">
    <location>
        <begin position="760"/>
        <end position="784"/>
    </location>
</feature>
<evidence type="ECO:0000256" key="2">
    <source>
        <dbReference type="SAM" id="Phobius"/>
    </source>
</evidence>
<dbReference type="InterPro" id="IPR029787">
    <property type="entry name" value="Nucleotide_cyclase"/>
</dbReference>
<dbReference type="PROSITE" id="PS50887">
    <property type="entry name" value="GGDEF"/>
    <property type="match status" value="1"/>
</dbReference>
<dbReference type="Proteomes" id="UP001264519">
    <property type="component" value="Unassembled WGS sequence"/>
</dbReference>
<gene>
    <name evidence="6" type="ORF">QC818_09635</name>
</gene>
<evidence type="ECO:0000259" key="4">
    <source>
        <dbReference type="PROSITE" id="PS50883"/>
    </source>
</evidence>
<dbReference type="Pfam" id="PF00563">
    <property type="entry name" value="EAL"/>
    <property type="match status" value="1"/>
</dbReference>
<protein>
    <submittedName>
        <fullName evidence="6">EAL domain-containing protein</fullName>
    </submittedName>
</protein>
<dbReference type="PROSITE" id="PS50883">
    <property type="entry name" value="EAL"/>
    <property type="match status" value="1"/>
</dbReference>
<dbReference type="PANTHER" id="PTHR33121">
    <property type="entry name" value="CYCLIC DI-GMP PHOSPHODIESTERASE PDEF"/>
    <property type="match status" value="1"/>
</dbReference>
<keyword evidence="2" id="KW-0472">Membrane</keyword>
<keyword evidence="7" id="KW-1185">Reference proteome</keyword>
<dbReference type="SUPFAM" id="SSF55073">
    <property type="entry name" value="Nucleotide cyclase"/>
    <property type="match status" value="1"/>
</dbReference>
<dbReference type="InterPro" id="IPR043128">
    <property type="entry name" value="Rev_trsase/Diguanyl_cyclase"/>
</dbReference>
<reference evidence="6 7" key="1">
    <citation type="submission" date="2023-04" db="EMBL/GenBank/DDBJ databases">
        <title>A long-awaited taxogenomic arrangement of the family Halomonadaceae.</title>
        <authorList>
            <person name="De La Haba R."/>
            <person name="Chuvochina M."/>
            <person name="Wittouck S."/>
            <person name="Arahal D.R."/>
            <person name="Sanchez-Porro C."/>
            <person name="Hugenholtz P."/>
            <person name="Ventosa A."/>
        </authorList>
    </citation>
    <scope>NUCLEOTIDE SEQUENCE [LARGE SCALE GENOMIC DNA]</scope>
    <source>
        <strain evidence="6 7">DSM 23530</strain>
    </source>
</reference>
<dbReference type="SMART" id="SM00267">
    <property type="entry name" value="GGDEF"/>
    <property type="match status" value="1"/>
</dbReference>
<dbReference type="PANTHER" id="PTHR33121:SF70">
    <property type="entry name" value="SIGNALING PROTEIN YKOW"/>
    <property type="match status" value="1"/>
</dbReference>
<evidence type="ECO:0000313" key="7">
    <source>
        <dbReference type="Proteomes" id="UP001264519"/>
    </source>
</evidence>
<accession>A0ABU1G285</accession>
<keyword evidence="3" id="KW-0732">Signal</keyword>
<dbReference type="RefSeq" id="WP_309652644.1">
    <property type="nucleotide sequence ID" value="NZ_JARWAK010000007.1"/>
</dbReference>
<keyword evidence="2" id="KW-1133">Transmembrane helix</keyword>
<evidence type="ECO:0000259" key="5">
    <source>
        <dbReference type="PROSITE" id="PS50887"/>
    </source>
</evidence>
<feature type="domain" description="GGDEF" evidence="5">
    <location>
        <begin position="362"/>
        <end position="498"/>
    </location>
</feature>
<dbReference type="SUPFAM" id="SSF141868">
    <property type="entry name" value="EAL domain-like"/>
    <property type="match status" value="1"/>
</dbReference>
<organism evidence="6 7">
    <name type="scientific">Halomonas koreensis</name>
    <dbReference type="NCBI Taxonomy" id="245385"/>
    <lineage>
        <taxon>Bacteria</taxon>
        <taxon>Pseudomonadati</taxon>
        <taxon>Pseudomonadota</taxon>
        <taxon>Gammaproteobacteria</taxon>
        <taxon>Oceanospirillales</taxon>
        <taxon>Halomonadaceae</taxon>
        <taxon>Halomonas</taxon>
    </lineage>
</organism>